<evidence type="ECO:0000313" key="4">
    <source>
        <dbReference type="Proteomes" id="UP001201273"/>
    </source>
</evidence>
<feature type="domain" description="Ketoreductase" evidence="2">
    <location>
        <begin position="1"/>
        <end position="172"/>
    </location>
</feature>
<evidence type="ECO:0000313" key="3">
    <source>
        <dbReference type="EMBL" id="MCE2596682.1"/>
    </source>
</evidence>
<dbReference type="PANTHER" id="PTHR43245:SF24">
    <property type="entry name" value="DEHYDROGENASE"/>
    <property type="match status" value="1"/>
</dbReference>
<dbReference type="EMBL" id="JAIMJA010000023">
    <property type="protein sequence ID" value="MCE2596682.1"/>
    <property type="molecule type" value="Genomic_DNA"/>
</dbReference>
<dbReference type="RefSeq" id="WP_233054310.1">
    <property type="nucleotide sequence ID" value="NZ_JAIMJA010000023.1"/>
</dbReference>
<dbReference type="InterPro" id="IPR001509">
    <property type="entry name" value="Epimerase_deHydtase"/>
</dbReference>
<protein>
    <submittedName>
        <fullName evidence="3">NAD(P)-dependent oxidoreductase</fullName>
    </submittedName>
</protein>
<dbReference type="PANTHER" id="PTHR43245">
    <property type="entry name" value="BIFUNCTIONAL POLYMYXIN RESISTANCE PROTEIN ARNA"/>
    <property type="match status" value="1"/>
</dbReference>
<dbReference type="InterPro" id="IPR036291">
    <property type="entry name" value="NAD(P)-bd_dom_sf"/>
</dbReference>
<evidence type="ECO:0000256" key="1">
    <source>
        <dbReference type="ARBA" id="ARBA00006484"/>
    </source>
</evidence>
<organism evidence="3 4">
    <name type="scientific">Motilimonas cestriensis</name>
    <dbReference type="NCBI Taxonomy" id="2742685"/>
    <lineage>
        <taxon>Bacteria</taxon>
        <taxon>Pseudomonadati</taxon>
        <taxon>Pseudomonadota</taxon>
        <taxon>Gammaproteobacteria</taxon>
        <taxon>Alteromonadales</taxon>
        <taxon>Alteromonadales genera incertae sedis</taxon>
        <taxon>Motilimonas</taxon>
    </lineage>
</organism>
<comment type="caution">
    <text evidence="3">The sequence shown here is derived from an EMBL/GenBank/DDBJ whole genome shotgun (WGS) entry which is preliminary data.</text>
</comment>
<proteinExistence type="inferred from homology"/>
<dbReference type="SMART" id="SM00822">
    <property type="entry name" value="PKS_KR"/>
    <property type="match status" value="1"/>
</dbReference>
<comment type="similarity">
    <text evidence="1">Belongs to the short-chain dehydrogenases/reductases (SDR) family.</text>
</comment>
<sequence>MKILVTGGTGMLGSAIIRLYHQEHELHFIGRNAAIVQQLSAKYPVTGHVADLCDLDAISKIFADIEQDKSNDEQIDAIIHCAALSSPWGAYQAFEQGNVQATRNLLAVAEQYNIQTFVHISTTSVYFDFTDRWNITEQDPVASPFCNDYAETKYLAEQAVLASSIHSVILRPRGIFGPNDQAIVPRLLAAIKGRYLLLPSAKNPVLDLTYVDNVATAALLACAKGPSLPKGEIFNITNGEPMPINSVLAALLTALGYKARLVTLPYALIAPIIALNEYIRRRLAHCPEPKITVYGAGLLHFHQTLNIEKANQLLGYQASVSITEGIRRYVDWTKNKTV</sequence>
<keyword evidence="4" id="KW-1185">Reference proteome</keyword>
<dbReference type="InterPro" id="IPR050177">
    <property type="entry name" value="Lipid_A_modif_metabolic_enz"/>
</dbReference>
<dbReference type="InterPro" id="IPR057326">
    <property type="entry name" value="KR_dom"/>
</dbReference>
<dbReference type="Gene3D" id="3.40.50.720">
    <property type="entry name" value="NAD(P)-binding Rossmann-like Domain"/>
    <property type="match status" value="1"/>
</dbReference>
<dbReference type="Proteomes" id="UP001201273">
    <property type="component" value="Unassembled WGS sequence"/>
</dbReference>
<name>A0ABS8WEX9_9GAMM</name>
<reference evidence="3 4" key="1">
    <citation type="journal article" date="2022" name="Environ. Microbiol. Rep.">
        <title>Eco-phylogenetic analyses reveal divergent evolution of vitamin B12 metabolism in the marine bacterial family 'Psychromonadaceae'.</title>
        <authorList>
            <person name="Jin X."/>
            <person name="Yang Y."/>
            <person name="Cao H."/>
            <person name="Gao B."/>
            <person name="Zhao Z."/>
        </authorList>
    </citation>
    <scope>NUCLEOTIDE SEQUENCE [LARGE SCALE GENOMIC DNA]</scope>
    <source>
        <strain evidence="3 4">MKS20</strain>
    </source>
</reference>
<dbReference type="SUPFAM" id="SSF51735">
    <property type="entry name" value="NAD(P)-binding Rossmann-fold domains"/>
    <property type="match status" value="1"/>
</dbReference>
<accession>A0ABS8WEX9</accession>
<dbReference type="Pfam" id="PF01370">
    <property type="entry name" value="Epimerase"/>
    <property type="match status" value="1"/>
</dbReference>
<evidence type="ECO:0000259" key="2">
    <source>
        <dbReference type="SMART" id="SM00822"/>
    </source>
</evidence>
<gene>
    <name evidence="3" type="ORF">K6Y31_17985</name>
</gene>